<evidence type="ECO:0000313" key="2">
    <source>
        <dbReference type="EMBL" id="PRX95505.1"/>
    </source>
</evidence>
<reference evidence="2 3" key="1">
    <citation type="submission" date="2018-03" db="EMBL/GenBank/DDBJ databases">
        <title>Genomic Encyclopedia of Archaeal and Bacterial Type Strains, Phase II (KMG-II): from individual species to whole genera.</title>
        <authorList>
            <person name="Goeker M."/>
        </authorList>
    </citation>
    <scope>NUCLEOTIDE SEQUENCE [LARGE SCALE GENOMIC DNA]</scope>
    <source>
        <strain evidence="2 3">DSM 45601</strain>
    </source>
</reference>
<evidence type="ECO:0000256" key="1">
    <source>
        <dbReference type="SAM" id="MobiDB-lite"/>
    </source>
</evidence>
<organism evidence="2 3">
    <name type="scientific">Allonocardiopsis opalescens</name>
    <dbReference type="NCBI Taxonomy" id="1144618"/>
    <lineage>
        <taxon>Bacteria</taxon>
        <taxon>Bacillati</taxon>
        <taxon>Actinomycetota</taxon>
        <taxon>Actinomycetes</taxon>
        <taxon>Streptosporangiales</taxon>
        <taxon>Allonocardiopsis</taxon>
    </lineage>
</organism>
<dbReference type="Gene3D" id="1.10.530.10">
    <property type="match status" value="1"/>
</dbReference>
<dbReference type="RefSeq" id="WP_211303130.1">
    <property type="nucleotide sequence ID" value="NZ_PVZC01000009.1"/>
</dbReference>
<comment type="caution">
    <text evidence="2">The sequence shown here is derived from an EMBL/GenBank/DDBJ whole genome shotgun (WGS) entry which is preliminary data.</text>
</comment>
<dbReference type="InterPro" id="IPR023346">
    <property type="entry name" value="Lysozyme-like_dom_sf"/>
</dbReference>
<sequence length="180" mass="19580">MVETASAVLLVSVIIAGVLATGAGDTLNDGVRSAVCLVQGPACDETWVDELRPEEPEQAFLPLGIPPGGVQNEGNRQLGRQMALERGWDGAEWECLDNLWQRESGWNHEAENPSSGAYGIPQALPPDKLATAGSDWQSNPATQITWGLDYIEDRYTTPCQAWAFWLNPDDSVPGASTHWY</sequence>
<accession>A0A2T0PVD9</accession>
<proteinExistence type="predicted"/>
<feature type="region of interest" description="Disordered" evidence="1">
    <location>
        <begin position="107"/>
        <end position="138"/>
    </location>
</feature>
<dbReference type="SUPFAM" id="SSF53955">
    <property type="entry name" value="Lysozyme-like"/>
    <property type="match status" value="1"/>
</dbReference>
<protein>
    <recommendedName>
        <fullName evidence="4">Transglycosylase-like protein with SLT domain</fullName>
    </recommendedName>
</protein>
<evidence type="ECO:0008006" key="4">
    <source>
        <dbReference type="Google" id="ProtNLM"/>
    </source>
</evidence>
<evidence type="ECO:0000313" key="3">
    <source>
        <dbReference type="Proteomes" id="UP000237846"/>
    </source>
</evidence>
<dbReference type="Proteomes" id="UP000237846">
    <property type="component" value="Unassembled WGS sequence"/>
</dbReference>
<name>A0A2T0PVD9_9ACTN</name>
<keyword evidence="3" id="KW-1185">Reference proteome</keyword>
<gene>
    <name evidence="2" type="ORF">CLV72_109114</name>
</gene>
<dbReference type="AlphaFoldDB" id="A0A2T0PVD9"/>
<dbReference type="EMBL" id="PVZC01000009">
    <property type="protein sequence ID" value="PRX95505.1"/>
    <property type="molecule type" value="Genomic_DNA"/>
</dbReference>